<keyword evidence="2" id="KW-1185">Reference proteome</keyword>
<dbReference type="Proteomes" id="UP000182347">
    <property type="component" value="Unassembled WGS sequence"/>
</dbReference>
<gene>
    <name evidence="1" type="ORF">SAMN05216244_1818</name>
</gene>
<evidence type="ECO:0000313" key="2">
    <source>
        <dbReference type="Proteomes" id="UP000182347"/>
    </source>
</evidence>
<dbReference type="EMBL" id="FNHF01000002">
    <property type="protein sequence ID" value="SDM18216.1"/>
    <property type="molecule type" value="Genomic_DNA"/>
</dbReference>
<name>A0A1G9R4I8_9BACI</name>
<accession>A0A1G9R4I8</accession>
<dbReference type="AlphaFoldDB" id="A0A1G9R4I8"/>
<proteinExistence type="predicted"/>
<protein>
    <submittedName>
        <fullName evidence="1">Uncharacterized protein</fullName>
    </submittedName>
</protein>
<organism evidence="1 2">
    <name type="scientific">Sediminibacillus halophilus</name>
    <dbReference type="NCBI Taxonomy" id="482461"/>
    <lineage>
        <taxon>Bacteria</taxon>
        <taxon>Bacillati</taxon>
        <taxon>Bacillota</taxon>
        <taxon>Bacilli</taxon>
        <taxon>Bacillales</taxon>
        <taxon>Bacillaceae</taxon>
        <taxon>Sediminibacillus</taxon>
    </lineage>
</organism>
<reference evidence="2" key="1">
    <citation type="submission" date="2016-10" db="EMBL/GenBank/DDBJ databases">
        <authorList>
            <person name="Varghese N."/>
            <person name="Submissions S."/>
        </authorList>
    </citation>
    <scope>NUCLEOTIDE SEQUENCE [LARGE SCALE GENOMIC DNA]</scope>
    <source>
        <strain evidence="2">CGMCC 1.6199</strain>
    </source>
</reference>
<evidence type="ECO:0000313" key="1">
    <source>
        <dbReference type="EMBL" id="SDM18216.1"/>
    </source>
</evidence>
<dbReference type="RefSeq" id="WP_281242173.1">
    <property type="nucleotide sequence ID" value="NZ_FNHF01000002.1"/>
</dbReference>
<sequence>MNYHLKLSVLGTFIIGKDDYVIAGLLPSIAKNMESRLQQPDN</sequence>